<gene>
    <name evidence="3" type="ORF">SAMN04488038_101452</name>
</gene>
<evidence type="ECO:0000313" key="3">
    <source>
        <dbReference type="EMBL" id="SEP77638.1"/>
    </source>
</evidence>
<evidence type="ECO:0000313" key="4">
    <source>
        <dbReference type="Proteomes" id="UP000199233"/>
    </source>
</evidence>
<dbReference type="RefSeq" id="WP_093281365.1">
    <property type="nucleotide sequence ID" value="NZ_FOFS01000001.1"/>
</dbReference>
<dbReference type="Proteomes" id="UP000199233">
    <property type="component" value="Unassembled WGS sequence"/>
</dbReference>
<feature type="chain" id="PRO_5011743638" description="MetA-pathway of phenol degradation" evidence="2">
    <location>
        <begin position="29"/>
        <end position="288"/>
    </location>
</feature>
<keyword evidence="4" id="KW-1185">Reference proteome</keyword>
<name>A0A1H9ANY1_9GAMM</name>
<dbReference type="AlphaFoldDB" id="A0A1H9ANY1"/>
<evidence type="ECO:0000256" key="2">
    <source>
        <dbReference type="SAM" id="SignalP"/>
    </source>
</evidence>
<sequence>MTMHRAAGRLGSALWLLMAALHAAQAPAADSLLLSSGTEYSRGQYGGDTQTTVLSVPVSARLRWHDWALRLSVPYVRIHGPADVTVLLDDDGGSDSGSSGSNSGSGSSGSDGSDDGATTVSSPNRKVAGLGDITLSLSHSFPQLGGSPFYLDLIGRVKFASGRQSEGLGTGTTDYSAGGELGWSGAGGGLYAAGARRFVGSTATLQRVDAWQWSGGGWLYLGTMAELGASYSHRQATVATGTDSRMLETTLALLFGASWRLNLYLNRGLSDGAADLGGGLGLSWQCPL</sequence>
<organism evidence="3 4">
    <name type="scientific">Solimonas aquatica</name>
    <dbReference type="NCBI Taxonomy" id="489703"/>
    <lineage>
        <taxon>Bacteria</taxon>
        <taxon>Pseudomonadati</taxon>
        <taxon>Pseudomonadota</taxon>
        <taxon>Gammaproteobacteria</taxon>
        <taxon>Nevskiales</taxon>
        <taxon>Nevskiaceae</taxon>
        <taxon>Solimonas</taxon>
    </lineage>
</organism>
<dbReference type="EMBL" id="FOFS01000001">
    <property type="protein sequence ID" value="SEP77638.1"/>
    <property type="molecule type" value="Genomic_DNA"/>
</dbReference>
<proteinExistence type="predicted"/>
<keyword evidence="2" id="KW-0732">Signal</keyword>
<reference evidence="3 4" key="1">
    <citation type="submission" date="2016-10" db="EMBL/GenBank/DDBJ databases">
        <authorList>
            <person name="de Groot N.N."/>
        </authorList>
    </citation>
    <scope>NUCLEOTIDE SEQUENCE [LARGE SCALE GENOMIC DNA]</scope>
    <source>
        <strain evidence="3 4">DSM 25927</strain>
    </source>
</reference>
<protein>
    <recommendedName>
        <fullName evidence="5">MetA-pathway of phenol degradation</fullName>
    </recommendedName>
</protein>
<evidence type="ECO:0008006" key="5">
    <source>
        <dbReference type="Google" id="ProtNLM"/>
    </source>
</evidence>
<evidence type="ECO:0000256" key="1">
    <source>
        <dbReference type="SAM" id="MobiDB-lite"/>
    </source>
</evidence>
<feature type="region of interest" description="Disordered" evidence="1">
    <location>
        <begin position="89"/>
        <end position="123"/>
    </location>
</feature>
<feature type="compositionally biased region" description="Low complexity" evidence="1">
    <location>
        <begin position="96"/>
        <end position="111"/>
    </location>
</feature>
<feature type="signal peptide" evidence="2">
    <location>
        <begin position="1"/>
        <end position="28"/>
    </location>
</feature>
<dbReference type="OrthoDB" id="194048at2"/>
<accession>A0A1H9ANY1</accession>